<feature type="domain" description="NADH:quinone oxidoreductase/Mrp antiporter transmembrane" evidence="7">
    <location>
        <begin position="131"/>
        <end position="427"/>
    </location>
</feature>
<dbReference type="GO" id="GO:0042773">
    <property type="term" value="P:ATP synthesis coupled electron transport"/>
    <property type="evidence" value="ECO:0007669"/>
    <property type="project" value="InterPro"/>
</dbReference>
<comment type="subunit">
    <text evidence="5">NDH-1 is composed of 14 different subunits. Subunits NuoA, H, J, K, L, M, N constitute the membrane sector of the complex.</text>
</comment>
<reference evidence="8 9" key="1">
    <citation type="submission" date="2018-04" db="EMBL/GenBank/DDBJ databases">
        <title>Novel species isolated from glacier.</title>
        <authorList>
            <person name="Liu Q."/>
            <person name="Xin Y.-H."/>
        </authorList>
    </citation>
    <scope>NUCLEOTIDE SEQUENCE [LARGE SCALE GENOMIC DNA]</scope>
    <source>
        <strain evidence="8 9">GT1R17</strain>
    </source>
</reference>
<evidence type="ECO:0000313" key="8">
    <source>
        <dbReference type="EMBL" id="PTU29086.1"/>
    </source>
</evidence>
<dbReference type="GO" id="GO:0048038">
    <property type="term" value="F:quinone binding"/>
    <property type="evidence" value="ECO:0007669"/>
    <property type="project" value="UniProtKB-KW"/>
</dbReference>
<dbReference type="PANTHER" id="PTHR22773">
    <property type="entry name" value="NADH DEHYDROGENASE"/>
    <property type="match status" value="1"/>
</dbReference>
<comment type="catalytic activity">
    <reaction evidence="5">
        <text>a quinone + NADH + 5 H(+)(in) = a quinol + NAD(+) + 4 H(+)(out)</text>
        <dbReference type="Rhea" id="RHEA:57888"/>
        <dbReference type="ChEBI" id="CHEBI:15378"/>
        <dbReference type="ChEBI" id="CHEBI:24646"/>
        <dbReference type="ChEBI" id="CHEBI:57540"/>
        <dbReference type="ChEBI" id="CHEBI:57945"/>
        <dbReference type="ChEBI" id="CHEBI:132124"/>
    </reaction>
</comment>
<dbReference type="OrthoDB" id="9768329at2"/>
<feature type="transmembrane region" description="Helical" evidence="5">
    <location>
        <begin position="245"/>
        <end position="268"/>
    </location>
</feature>
<proteinExistence type="inferred from homology"/>
<dbReference type="EMBL" id="QANS01000008">
    <property type="protein sequence ID" value="PTU29086.1"/>
    <property type="molecule type" value="Genomic_DNA"/>
</dbReference>
<dbReference type="AlphaFoldDB" id="A0A2T5MBI8"/>
<feature type="transmembrane region" description="Helical" evidence="5">
    <location>
        <begin position="6"/>
        <end position="28"/>
    </location>
</feature>
<sequence length="493" mass="52863">MNFTEAQWLALLPLLITGASPIVVMAAISVKRHHWWNATLGVSVLNIALLVCAAFLLGPMVGLLPPFVPQQITPLLLVDGYALFYMSLILATTLATGTLLHAYMEGYQGNKEEIYLLLTISALGGVVMACASHMASFFIGLELMSVPLYAMVAYPHKSRISLEGGIKYLVLSAVASAFLLFGMALIYSQSGVLSFAQLAAWASATGGGTVIALTGVAMIFAGVGFKLSVVPFHLWTPDVYEGAPAPVTGFLATASKTAVFAVLLRFFVDGGLYRYVGLTDVLTIIAIASIIVGNVLALFQGNIKRMLAYSSIAHFGYLLVALIAGGPLAIEAVGVYLLTYVVTTLSAFGVVTLMSSPFGERDAAQIYDYRGLFWRRPFLTSILTVAMLSLAGIPLTAGFIGKFYIIATGVNQHQWLLLAAVVAGSAIGLYYYLRVMITLYLLDPQRRRFSAPLHWAQQAGGVMVLGLMLLMLLLGIYPEPFIQVIKAGALSIH</sequence>
<dbReference type="GO" id="GO:0012505">
    <property type="term" value="C:endomembrane system"/>
    <property type="evidence" value="ECO:0007669"/>
    <property type="project" value="UniProtKB-SubCell"/>
</dbReference>
<feature type="transmembrane region" description="Helical" evidence="5">
    <location>
        <begin position="415"/>
        <end position="433"/>
    </location>
</feature>
<evidence type="ECO:0000256" key="5">
    <source>
        <dbReference type="HAMAP-Rule" id="MF_00445"/>
    </source>
</evidence>
<dbReference type="HAMAP" id="MF_00445">
    <property type="entry name" value="NDH1_NuoN_1"/>
    <property type="match status" value="1"/>
</dbReference>
<dbReference type="EC" id="7.1.1.-" evidence="5"/>
<keyword evidence="5" id="KW-0520">NAD</keyword>
<dbReference type="Proteomes" id="UP000244248">
    <property type="component" value="Unassembled WGS sequence"/>
</dbReference>
<dbReference type="InterPro" id="IPR010096">
    <property type="entry name" value="NADH-Q_OxRdtase_suN/2"/>
</dbReference>
<keyword evidence="5" id="KW-0813">Transport</keyword>
<evidence type="ECO:0000259" key="7">
    <source>
        <dbReference type="Pfam" id="PF00361"/>
    </source>
</evidence>
<feature type="transmembrane region" description="Helical" evidence="5">
    <location>
        <begin position="337"/>
        <end position="358"/>
    </location>
</feature>
<dbReference type="NCBIfam" id="NF004439">
    <property type="entry name" value="PRK05777.1-1"/>
    <property type="match status" value="1"/>
</dbReference>
<feature type="transmembrane region" description="Helical" evidence="5">
    <location>
        <begin position="453"/>
        <end position="477"/>
    </location>
</feature>
<feature type="transmembrane region" description="Helical" evidence="5">
    <location>
        <begin position="82"/>
        <end position="103"/>
    </location>
</feature>
<feature type="transmembrane region" description="Helical" evidence="5">
    <location>
        <begin position="168"/>
        <end position="187"/>
    </location>
</feature>
<keyword evidence="3 5" id="KW-1133">Transmembrane helix</keyword>
<protein>
    <recommendedName>
        <fullName evidence="5">NADH-quinone oxidoreductase subunit N</fullName>
        <ecNumber evidence="5">7.1.1.-</ecNumber>
    </recommendedName>
    <alternativeName>
        <fullName evidence="5">NADH dehydrogenase I subunit N</fullName>
    </alternativeName>
    <alternativeName>
        <fullName evidence="5">NDH-1 subunit N</fullName>
    </alternativeName>
</protein>
<evidence type="ECO:0000256" key="1">
    <source>
        <dbReference type="ARBA" id="ARBA00004127"/>
    </source>
</evidence>
<dbReference type="Pfam" id="PF00361">
    <property type="entry name" value="Proton_antipo_M"/>
    <property type="match status" value="1"/>
</dbReference>
<comment type="subcellular location">
    <subcellularLocation>
        <location evidence="5">Cell membrane</location>
        <topology evidence="5">Multi-pass membrane protein</topology>
    </subcellularLocation>
    <subcellularLocation>
        <location evidence="1">Endomembrane system</location>
        <topology evidence="1">Multi-pass membrane protein</topology>
    </subcellularLocation>
    <subcellularLocation>
        <location evidence="6">Membrane</location>
        <topology evidence="6">Multi-pass membrane protein</topology>
    </subcellularLocation>
</comment>
<name>A0A2T5MBI8_9GAMM</name>
<keyword evidence="5" id="KW-0874">Quinone</keyword>
<dbReference type="RefSeq" id="WP_107941617.1">
    <property type="nucleotide sequence ID" value="NZ_QANS01000008.1"/>
</dbReference>
<keyword evidence="4 5" id="KW-0472">Membrane</keyword>
<comment type="similarity">
    <text evidence="5">Belongs to the complex I subunit 2 family.</text>
</comment>
<keyword evidence="5" id="KW-1003">Cell membrane</keyword>
<keyword evidence="5" id="KW-1278">Translocase</keyword>
<dbReference type="InterPro" id="IPR001750">
    <property type="entry name" value="ND/Mrp_TM"/>
</dbReference>
<feature type="transmembrane region" description="Helical" evidence="5">
    <location>
        <begin position="378"/>
        <end position="403"/>
    </location>
</feature>
<dbReference type="NCBIfam" id="TIGR01770">
    <property type="entry name" value="NDH_I_N"/>
    <property type="match status" value="1"/>
</dbReference>
<dbReference type="GO" id="GO:0005886">
    <property type="term" value="C:plasma membrane"/>
    <property type="evidence" value="ECO:0007669"/>
    <property type="project" value="UniProtKB-SubCell"/>
</dbReference>
<feature type="transmembrane region" description="Helical" evidence="5">
    <location>
        <begin position="115"/>
        <end position="139"/>
    </location>
</feature>
<evidence type="ECO:0000256" key="2">
    <source>
        <dbReference type="ARBA" id="ARBA00022692"/>
    </source>
</evidence>
<evidence type="ECO:0000313" key="9">
    <source>
        <dbReference type="Proteomes" id="UP000244248"/>
    </source>
</evidence>
<feature type="transmembrane region" description="Helical" evidence="5">
    <location>
        <begin position="40"/>
        <end position="62"/>
    </location>
</feature>
<dbReference type="GO" id="GO:0050136">
    <property type="term" value="F:NADH dehydrogenase (quinone) (non-electrogenic) activity"/>
    <property type="evidence" value="ECO:0007669"/>
    <property type="project" value="UniProtKB-UniRule"/>
</dbReference>
<feature type="transmembrane region" description="Helical" evidence="5">
    <location>
        <begin position="275"/>
        <end position="299"/>
    </location>
</feature>
<keyword evidence="2 5" id="KW-0812">Transmembrane</keyword>
<gene>
    <name evidence="5" type="primary">nuoN</name>
    <name evidence="8" type="ORF">CJD38_17160</name>
</gene>
<comment type="caution">
    <text evidence="8">The sequence shown here is derived from an EMBL/GenBank/DDBJ whole genome shotgun (WGS) entry which is preliminary data.</text>
</comment>
<organism evidence="8 9">
    <name type="scientific">Stenotrophobium rhamnosiphilum</name>
    <dbReference type="NCBI Taxonomy" id="2029166"/>
    <lineage>
        <taxon>Bacteria</taxon>
        <taxon>Pseudomonadati</taxon>
        <taxon>Pseudomonadota</taxon>
        <taxon>Gammaproteobacteria</taxon>
        <taxon>Nevskiales</taxon>
        <taxon>Nevskiaceae</taxon>
        <taxon>Stenotrophobium</taxon>
    </lineage>
</organism>
<comment type="function">
    <text evidence="5">NDH-1 shuttles electrons from NADH, via FMN and iron-sulfur (Fe-S) centers, to quinones in the respiratory chain. The immediate electron acceptor for the enzyme in this species is believed to be ubiquinone. Couples the redox reaction to proton translocation (for every two electrons transferred, four hydrogen ions are translocated across the cytoplasmic membrane), and thus conserves the redox energy in a proton gradient.</text>
</comment>
<keyword evidence="5" id="KW-0830">Ubiquinone</keyword>
<feature type="transmembrane region" description="Helical" evidence="5">
    <location>
        <begin position="199"/>
        <end position="225"/>
    </location>
</feature>
<evidence type="ECO:0000256" key="6">
    <source>
        <dbReference type="RuleBase" id="RU000320"/>
    </source>
</evidence>
<keyword evidence="9" id="KW-1185">Reference proteome</keyword>
<evidence type="ECO:0000256" key="3">
    <source>
        <dbReference type="ARBA" id="ARBA00022989"/>
    </source>
</evidence>
<evidence type="ECO:0000256" key="4">
    <source>
        <dbReference type="ARBA" id="ARBA00023136"/>
    </source>
</evidence>
<dbReference type="GO" id="GO:0008137">
    <property type="term" value="F:NADH dehydrogenase (ubiquinone) activity"/>
    <property type="evidence" value="ECO:0007669"/>
    <property type="project" value="InterPro"/>
</dbReference>
<feature type="transmembrane region" description="Helical" evidence="5">
    <location>
        <begin position="311"/>
        <end position="330"/>
    </location>
</feature>
<accession>A0A2T5MBI8</accession>